<keyword evidence="6 7" id="KW-0472">Membrane</keyword>
<dbReference type="Proteomes" id="UP000095651">
    <property type="component" value="Unassembled WGS sequence"/>
</dbReference>
<evidence type="ECO:0000256" key="1">
    <source>
        <dbReference type="ARBA" id="ARBA00004651"/>
    </source>
</evidence>
<dbReference type="Pfam" id="PF00528">
    <property type="entry name" value="BPD_transp_1"/>
    <property type="match status" value="1"/>
</dbReference>
<dbReference type="GO" id="GO:0055085">
    <property type="term" value="P:transmembrane transport"/>
    <property type="evidence" value="ECO:0007669"/>
    <property type="project" value="InterPro"/>
</dbReference>
<dbReference type="PANTHER" id="PTHR43744">
    <property type="entry name" value="ABC TRANSPORTER PERMEASE PROTEIN MG189-RELATED-RELATED"/>
    <property type="match status" value="1"/>
</dbReference>
<evidence type="ECO:0000256" key="5">
    <source>
        <dbReference type="ARBA" id="ARBA00022989"/>
    </source>
</evidence>
<comment type="subcellular location">
    <subcellularLocation>
        <location evidence="1 7">Cell membrane</location>
        <topology evidence="1 7">Multi-pass membrane protein</topology>
    </subcellularLocation>
</comment>
<dbReference type="PROSITE" id="PS50928">
    <property type="entry name" value="ABC_TM1"/>
    <property type="match status" value="1"/>
</dbReference>
<feature type="transmembrane region" description="Helical" evidence="7">
    <location>
        <begin position="72"/>
        <end position="96"/>
    </location>
</feature>
<comment type="similarity">
    <text evidence="7">Belongs to the binding-protein-dependent transport system permease family.</text>
</comment>
<dbReference type="CDD" id="cd06261">
    <property type="entry name" value="TM_PBP2"/>
    <property type="match status" value="1"/>
</dbReference>
<keyword evidence="5 7" id="KW-1133">Transmembrane helix</keyword>
<evidence type="ECO:0000256" key="2">
    <source>
        <dbReference type="ARBA" id="ARBA00022448"/>
    </source>
</evidence>
<feature type="domain" description="ABC transmembrane type-1" evidence="8">
    <location>
        <begin position="73"/>
        <end position="283"/>
    </location>
</feature>
<evidence type="ECO:0000313" key="10">
    <source>
        <dbReference type="EMBL" id="RGM04614.1"/>
    </source>
</evidence>
<dbReference type="EMBL" id="CYZE01000014">
    <property type="protein sequence ID" value="CUO93886.1"/>
    <property type="molecule type" value="Genomic_DNA"/>
</dbReference>
<feature type="transmembrane region" description="Helical" evidence="7">
    <location>
        <begin position="12"/>
        <end position="33"/>
    </location>
</feature>
<evidence type="ECO:0000313" key="12">
    <source>
        <dbReference type="Proteomes" id="UP000261257"/>
    </source>
</evidence>
<organism evidence="9 11">
    <name type="scientific">Hungatella hathewayi</name>
    <dbReference type="NCBI Taxonomy" id="154046"/>
    <lineage>
        <taxon>Bacteria</taxon>
        <taxon>Bacillati</taxon>
        <taxon>Bacillota</taxon>
        <taxon>Clostridia</taxon>
        <taxon>Lachnospirales</taxon>
        <taxon>Lachnospiraceae</taxon>
        <taxon>Hungatella</taxon>
    </lineage>
</organism>
<dbReference type="GO" id="GO:0005886">
    <property type="term" value="C:plasma membrane"/>
    <property type="evidence" value="ECO:0007669"/>
    <property type="project" value="UniProtKB-SubCell"/>
</dbReference>
<reference evidence="10 12" key="2">
    <citation type="submission" date="2018-08" db="EMBL/GenBank/DDBJ databases">
        <title>A genome reference for cultivated species of the human gut microbiota.</title>
        <authorList>
            <person name="Zou Y."/>
            <person name="Xue W."/>
            <person name="Luo G."/>
        </authorList>
    </citation>
    <scope>NUCLEOTIDE SEQUENCE [LARGE SCALE GENOMIC DNA]</scope>
    <source>
        <strain evidence="10 12">TF05-11AC</strain>
    </source>
</reference>
<keyword evidence="4 7" id="KW-0812">Transmembrane</keyword>
<dbReference type="RefSeq" id="WP_055658506.1">
    <property type="nucleotide sequence ID" value="NZ_CABIXC010000014.1"/>
</dbReference>
<dbReference type="Proteomes" id="UP000261257">
    <property type="component" value="Unassembled WGS sequence"/>
</dbReference>
<dbReference type="SUPFAM" id="SSF161098">
    <property type="entry name" value="MetI-like"/>
    <property type="match status" value="1"/>
</dbReference>
<protein>
    <submittedName>
        <fullName evidence="9">Binding-protein-dependent transport systems inner membrane component</fullName>
    </submittedName>
    <submittedName>
        <fullName evidence="10">Carbohydrate ABC transporter permease</fullName>
    </submittedName>
</protein>
<dbReference type="InterPro" id="IPR035906">
    <property type="entry name" value="MetI-like_sf"/>
</dbReference>
<feature type="transmembrane region" description="Helical" evidence="7">
    <location>
        <begin position="140"/>
        <end position="162"/>
    </location>
</feature>
<evidence type="ECO:0000256" key="4">
    <source>
        <dbReference type="ARBA" id="ARBA00022692"/>
    </source>
</evidence>
<evidence type="ECO:0000256" key="6">
    <source>
        <dbReference type="ARBA" id="ARBA00023136"/>
    </source>
</evidence>
<evidence type="ECO:0000313" key="9">
    <source>
        <dbReference type="EMBL" id="CUO93886.1"/>
    </source>
</evidence>
<dbReference type="InterPro" id="IPR000515">
    <property type="entry name" value="MetI-like"/>
</dbReference>
<keyword evidence="3" id="KW-1003">Cell membrane</keyword>
<proteinExistence type="inferred from homology"/>
<accession>A0A174J6J6</accession>
<name>A0A174J6J6_9FIRM</name>
<evidence type="ECO:0000313" key="11">
    <source>
        <dbReference type="Proteomes" id="UP000095651"/>
    </source>
</evidence>
<dbReference type="PANTHER" id="PTHR43744:SF9">
    <property type="entry name" value="POLYGALACTURONAN_RHAMNOGALACTURONAN TRANSPORT SYSTEM PERMEASE PROTEIN YTCP"/>
    <property type="match status" value="1"/>
</dbReference>
<evidence type="ECO:0000259" key="8">
    <source>
        <dbReference type="PROSITE" id="PS50928"/>
    </source>
</evidence>
<keyword evidence="2 7" id="KW-0813">Transport</keyword>
<evidence type="ECO:0000256" key="7">
    <source>
        <dbReference type="RuleBase" id="RU363032"/>
    </source>
</evidence>
<evidence type="ECO:0000256" key="3">
    <source>
        <dbReference type="ARBA" id="ARBA00022475"/>
    </source>
</evidence>
<gene>
    <name evidence="9" type="primary">ycjP_89</name>
    <name evidence="10" type="ORF">DXC39_12285</name>
    <name evidence="9" type="ORF">ERS852407_04478</name>
</gene>
<dbReference type="EMBL" id="QSSQ01000009">
    <property type="protein sequence ID" value="RGM04614.1"/>
    <property type="molecule type" value="Genomic_DNA"/>
</dbReference>
<dbReference type="AlphaFoldDB" id="A0A174J6J6"/>
<feature type="transmembrane region" description="Helical" evidence="7">
    <location>
        <begin position="182"/>
        <end position="209"/>
    </location>
</feature>
<feature type="transmembrane region" description="Helical" evidence="7">
    <location>
        <begin position="262"/>
        <end position="283"/>
    </location>
</feature>
<feature type="transmembrane region" description="Helical" evidence="7">
    <location>
        <begin position="108"/>
        <end position="128"/>
    </location>
</feature>
<dbReference type="Gene3D" id="1.10.3720.10">
    <property type="entry name" value="MetI-like"/>
    <property type="match status" value="1"/>
</dbReference>
<reference evidence="9 11" key="1">
    <citation type="submission" date="2015-09" db="EMBL/GenBank/DDBJ databases">
        <authorList>
            <consortium name="Pathogen Informatics"/>
        </authorList>
    </citation>
    <scope>NUCLEOTIDE SEQUENCE [LARGE SCALE GENOMIC DNA]</scope>
    <source>
        <strain evidence="9 11">2789STDY5608850</strain>
    </source>
</reference>
<sequence length="298" mass="33395">MRSKDQKIFNLISHTVMILVTVMAVLPFVLVFLSSVTEENTLVLNGYSFFPEKFSLYAYEYIVMKGKKIFRAYAVTLFVTVVGTSINVMISAMLAYPLSLKDLPGKRIFTFYVVFTLLFNGGLVPTYLMYTSAFNVKNTIFALIVPNLLMHTMNVLLMRTYYSTSIPTELFEASEIDGASQFKIFGSIILPLGKPIAVTMALFSGLSYWNDWTNGLYYLTGYDGEKLYSIQNFLNKVVTDIQYLNSSQVGSNSDILAKLPTVSVRMAIAFVAMIPILVLFPFLQKYFSKGIAMGAVKG</sequence>